<dbReference type="AlphaFoldDB" id="U5EPV5"/>
<accession>U5EPV5</accession>
<dbReference type="PROSITE" id="PS00036">
    <property type="entry name" value="BZIP_BASIC"/>
    <property type="match status" value="1"/>
</dbReference>
<dbReference type="Gene3D" id="1.20.5.170">
    <property type="match status" value="1"/>
</dbReference>
<name>U5EPV5_9DIPT</name>
<protein>
    <submittedName>
        <fullName evidence="10">Putative cyclic-amp response element binding protein a</fullName>
    </submittedName>
</protein>
<evidence type="ECO:0000256" key="5">
    <source>
        <dbReference type="ARBA" id="ARBA00023163"/>
    </source>
</evidence>
<dbReference type="SMART" id="SM00338">
    <property type="entry name" value="BRLZ"/>
    <property type="match status" value="1"/>
</dbReference>
<keyword evidence="7" id="KW-0175">Coiled coil</keyword>
<keyword evidence="5" id="KW-0804">Transcription</keyword>
<keyword evidence="2" id="KW-0805">Transcription regulation</keyword>
<feature type="domain" description="BZIP" evidence="9">
    <location>
        <begin position="498"/>
        <end position="561"/>
    </location>
</feature>
<dbReference type="Pfam" id="PF00170">
    <property type="entry name" value="bZIP_1"/>
    <property type="match status" value="1"/>
</dbReference>
<dbReference type="SUPFAM" id="SSF57959">
    <property type="entry name" value="Leucine zipper domain"/>
    <property type="match status" value="1"/>
</dbReference>
<evidence type="ECO:0000256" key="4">
    <source>
        <dbReference type="ARBA" id="ARBA00023159"/>
    </source>
</evidence>
<keyword evidence="6" id="KW-0539">Nucleus</keyword>
<dbReference type="GO" id="GO:0035497">
    <property type="term" value="F:cAMP response element binding"/>
    <property type="evidence" value="ECO:0007669"/>
    <property type="project" value="TreeGrafter"/>
</dbReference>
<dbReference type="GO" id="GO:0000981">
    <property type="term" value="F:DNA-binding transcription factor activity, RNA polymerase II-specific"/>
    <property type="evidence" value="ECO:0007669"/>
    <property type="project" value="TreeGrafter"/>
</dbReference>
<dbReference type="PANTHER" id="PTHR46004:SF3">
    <property type="entry name" value="CYCLIC AMP RESPONSE ELEMENT-BINDING PROTEIN A"/>
    <property type="match status" value="1"/>
</dbReference>
<evidence type="ECO:0000256" key="7">
    <source>
        <dbReference type="SAM" id="Coils"/>
    </source>
</evidence>
<evidence type="ECO:0000256" key="3">
    <source>
        <dbReference type="ARBA" id="ARBA00023125"/>
    </source>
</evidence>
<evidence type="ECO:0000256" key="8">
    <source>
        <dbReference type="SAM" id="MobiDB-lite"/>
    </source>
</evidence>
<dbReference type="GO" id="GO:0005634">
    <property type="term" value="C:nucleus"/>
    <property type="evidence" value="ECO:0007669"/>
    <property type="project" value="UniProtKB-SubCell"/>
</dbReference>
<feature type="region of interest" description="Disordered" evidence="8">
    <location>
        <begin position="232"/>
        <end position="257"/>
    </location>
</feature>
<feature type="compositionally biased region" description="Polar residues" evidence="8">
    <location>
        <begin position="441"/>
        <end position="467"/>
    </location>
</feature>
<feature type="coiled-coil region" evidence="7">
    <location>
        <begin position="516"/>
        <end position="564"/>
    </location>
</feature>
<dbReference type="InterPro" id="IPR046347">
    <property type="entry name" value="bZIP_sf"/>
</dbReference>
<keyword evidence="4" id="KW-0010">Activator</keyword>
<evidence type="ECO:0000256" key="1">
    <source>
        <dbReference type="ARBA" id="ARBA00004123"/>
    </source>
</evidence>
<evidence type="ECO:0000313" key="10">
    <source>
        <dbReference type="EMBL" id="JAB59822.1"/>
    </source>
</evidence>
<dbReference type="PANTHER" id="PTHR46004">
    <property type="entry name" value="CYCLIC AMP RESPONSE ELEMENT-BINDING PROTEIN A"/>
    <property type="match status" value="1"/>
</dbReference>
<proteinExistence type="evidence at transcript level"/>
<feature type="compositionally biased region" description="Low complexity" evidence="8">
    <location>
        <begin position="245"/>
        <end position="257"/>
    </location>
</feature>
<comment type="subcellular location">
    <subcellularLocation>
        <location evidence="1">Nucleus</location>
    </subcellularLocation>
</comment>
<reference evidence="10" key="1">
    <citation type="journal article" date="2014" name="Insect Biochem. Mol. Biol.">
        <title>An insight into the sialome of the frog biting fly, Corethrella appendiculata.</title>
        <authorList>
            <person name="Ribeiro J.M.C."/>
            <person name="Chagas A.C."/>
            <person name="Pham V.M."/>
            <person name="Lounibos L.P."/>
            <person name="Calvo E."/>
        </authorList>
    </citation>
    <scope>NUCLEOTIDE SEQUENCE</scope>
    <source>
        <tissue evidence="10">Salivary glands</tissue>
    </source>
</reference>
<dbReference type="InterPro" id="IPR004827">
    <property type="entry name" value="bZIP"/>
</dbReference>
<keyword evidence="3" id="KW-0238">DNA-binding</keyword>
<feature type="compositionally biased region" description="Low complexity" evidence="8">
    <location>
        <begin position="374"/>
        <end position="440"/>
    </location>
</feature>
<evidence type="ECO:0000256" key="6">
    <source>
        <dbReference type="ARBA" id="ARBA00023242"/>
    </source>
</evidence>
<dbReference type="EMBL" id="GANO01000049">
    <property type="protein sequence ID" value="JAB59822.1"/>
    <property type="molecule type" value="mRNA"/>
</dbReference>
<feature type="region of interest" description="Disordered" evidence="8">
    <location>
        <begin position="183"/>
        <end position="207"/>
    </location>
</feature>
<feature type="region of interest" description="Disordered" evidence="8">
    <location>
        <begin position="339"/>
        <end position="467"/>
    </location>
</feature>
<evidence type="ECO:0000256" key="2">
    <source>
        <dbReference type="ARBA" id="ARBA00023015"/>
    </source>
</evidence>
<organism evidence="10">
    <name type="scientific">Corethrella appendiculata</name>
    <dbReference type="NCBI Taxonomy" id="1370023"/>
    <lineage>
        <taxon>Eukaryota</taxon>
        <taxon>Metazoa</taxon>
        <taxon>Ecdysozoa</taxon>
        <taxon>Arthropoda</taxon>
        <taxon>Hexapoda</taxon>
        <taxon>Insecta</taxon>
        <taxon>Pterygota</taxon>
        <taxon>Neoptera</taxon>
        <taxon>Endopterygota</taxon>
        <taxon>Diptera</taxon>
        <taxon>Nematocera</taxon>
        <taxon>Culicoidea</taxon>
        <taxon>Chaoboridae</taxon>
        <taxon>Corethrella</taxon>
    </lineage>
</organism>
<evidence type="ECO:0000259" key="9">
    <source>
        <dbReference type="PROSITE" id="PS50217"/>
    </source>
</evidence>
<dbReference type="FunFam" id="1.20.5.170:FF:000054">
    <property type="entry name" value="Cyclic AMP-responsive element-binding protein 3-like 2"/>
    <property type="match status" value="1"/>
</dbReference>
<sequence length="574" mass="63260">MQDTLKMSTDSDMNEWLLERDSKLPHVILNDKLMTDAILGTLPIKTEHSYSLNSDGDSMPDSPNSLQNKMDDMDDECYPSIPMNNNNSHINNNILTSKHHIQILINNNNNNNNNSLLNNNNNNNFNKNLNLINSLQHQQQQQQIHQTNINNNLLTELNKNSLIINNNLNSKNNSTSCITISTTSSCSSSSPTVVTTSTPATTLSTTTNSSNQLAINCNNRMKSMMSLEEISIKDEPPSPSPPSPNNSESGNSSCGNSSVGNYTISTVNLSNMAAYTQSDLIFEHKNGQLQLSPVASQSLLKHQQIIINGNNLKTPTTTPITQQQKILMPKINIKVEPQTQSNFGLPPTPPSSLPSDESEGNQSPEHHTSPMSPPTVMTTPSSSAASSRRTSINITTTNNNNNSSPASVSSTTSTSTSATITTGTTSPTNTNSNFNRFTNTHGNASSSTRQPIHTPLISSQPKGSTGTLILTEEEKRTLLAEGYPIPTRLPLTKTEEKSLKKIRRKIKNKISAQESRRKKKEYMDQLERKVEILVSENLDYRKRVELLEDSNANLLTQLSKLQALINRQNIRKVQ</sequence>
<dbReference type="PROSITE" id="PS50217">
    <property type="entry name" value="BZIP"/>
    <property type="match status" value="1"/>
</dbReference>